<keyword evidence="2" id="KW-1185">Reference proteome</keyword>
<organism evidence="1 2">
    <name type="scientific">Rhodococcus jostii</name>
    <dbReference type="NCBI Taxonomy" id="132919"/>
    <lineage>
        <taxon>Bacteria</taxon>
        <taxon>Bacillati</taxon>
        <taxon>Actinomycetota</taxon>
        <taxon>Actinomycetes</taxon>
        <taxon>Mycobacteriales</taxon>
        <taxon>Nocardiaceae</taxon>
        <taxon>Rhodococcus</taxon>
    </lineage>
</organism>
<sequence length="187" mass="20307">MGYFSNADELSTELIASLELFLASEDGHRAAELAVTGFDLGDGLPDEPLVAITTSNPSTTTTLILGSNARVEANNEEERAQVRLNADADSLHDLLLENYDAGQIARAVEEHRLSVSGSPWSLDALIVLAGAYAGFYRRSLEERGRQALLETPAPAPSGIWEVPVPRPEDFMGVVVPARRQFAQRMSR</sequence>
<protein>
    <submittedName>
        <fullName evidence="1">Uncharacterized protein</fullName>
    </submittedName>
</protein>
<comment type="caution">
    <text evidence="1">The sequence shown here is derived from an EMBL/GenBank/DDBJ whole genome shotgun (WGS) entry which is preliminary data.</text>
</comment>
<evidence type="ECO:0000313" key="2">
    <source>
        <dbReference type="Proteomes" id="UP001185737"/>
    </source>
</evidence>
<dbReference type="EMBL" id="JAWLKA010000058">
    <property type="protein sequence ID" value="MDV6286981.1"/>
    <property type="molecule type" value="Genomic_DNA"/>
</dbReference>
<dbReference type="Proteomes" id="UP001185737">
    <property type="component" value="Unassembled WGS sequence"/>
</dbReference>
<proteinExistence type="predicted"/>
<reference evidence="1 2" key="1">
    <citation type="submission" date="2023-10" db="EMBL/GenBank/DDBJ databases">
        <title>Development of a sustainable strategy for remediation of hydrocarbon-contaminated territories based on the waste exchange concept.</title>
        <authorList>
            <person name="Krivoruchko A."/>
        </authorList>
    </citation>
    <scope>NUCLEOTIDE SEQUENCE [LARGE SCALE GENOMIC DNA]</scope>
    <source>
        <strain evidence="1 2">IEGM 60</strain>
    </source>
</reference>
<dbReference type="RefSeq" id="WP_317571926.1">
    <property type="nucleotide sequence ID" value="NZ_JAWLKA010000058.1"/>
</dbReference>
<evidence type="ECO:0000313" key="1">
    <source>
        <dbReference type="EMBL" id="MDV6286981.1"/>
    </source>
</evidence>
<name>A0ABU4CTT8_RHOJO</name>
<accession>A0ABU4CTT8</accession>
<gene>
    <name evidence="1" type="ORF">R3Q59_41665</name>
</gene>